<proteinExistence type="predicted"/>
<evidence type="ECO:0000259" key="1">
    <source>
        <dbReference type="Pfam" id="PF19413"/>
    </source>
</evidence>
<feature type="domain" description="YaiO beta-barrel" evidence="1">
    <location>
        <begin position="13"/>
        <end position="180"/>
    </location>
</feature>
<name>A0A936F2L0_9BACT</name>
<sequence length="275" mass="29171">MPEPAQTSTVTQVAVGGYDQSFSNGWGRWQGWTLEATIYPTQNGPWEFAATTFDRPEGRGTMLSAGKELLFGEASSTFLGLSAGSNSDFLPLFRADLDVRLDLGAGWRLDLAGALSRFTQNQEVRMLQLGPAYEGAGWSVSAKAQRLTYEPGGDSDLGGILNVRFGRSGFGIWHSLRLAAGRGILESSASGGGLSTMTTMSGSGGRFGRHASTPATSTATPLTASAGPVPLERLVSLTGHWPLTKRFALRAEASWGEKVSTYVLWGGGLQVIVTF</sequence>
<organism evidence="2 3">
    <name type="scientific">Candidatus Geothrix odensensis</name>
    <dbReference type="NCBI Taxonomy" id="2954440"/>
    <lineage>
        <taxon>Bacteria</taxon>
        <taxon>Pseudomonadati</taxon>
        <taxon>Acidobacteriota</taxon>
        <taxon>Holophagae</taxon>
        <taxon>Holophagales</taxon>
        <taxon>Holophagaceae</taxon>
        <taxon>Geothrix</taxon>
    </lineage>
</organism>
<evidence type="ECO:0000313" key="2">
    <source>
        <dbReference type="EMBL" id="MBK8572984.1"/>
    </source>
</evidence>
<comment type="caution">
    <text evidence="2">The sequence shown here is derived from an EMBL/GenBank/DDBJ whole genome shotgun (WGS) entry which is preliminary data.</text>
</comment>
<protein>
    <submittedName>
        <fullName evidence="2">YaiO family outer membrane beta-barrel protein</fullName>
    </submittedName>
</protein>
<dbReference type="NCBIfam" id="TIGR04390">
    <property type="entry name" value="OMP_YaiO_dom"/>
    <property type="match status" value="1"/>
</dbReference>
<accession>A0A936F2L0</accession>
<dbReference type="InterPro" id="IPR030887">
    <property type="entry name" value="Beta-barrel_YaiO"/>
</dbReference>
<evidence type="ECO:0000313" key="3">
    <source>
        <dbReference type="Proteomes" id="UP000709959"/>
    </source>
</evidence>
<gene>
    <name evidence="2" type="primary">yaiO</name>
    <name evidence="2" type="ORF">IPN91_10130</name>
</gene>
<dbReference type="AlphaFoldDB" id="A0A936F2L0"/>
<dbReference type="Proteomes" id="UP000709959">
    <property type="component" value="Unassembled WGS sequence"/>
</dbReference>
<dbReference type="EMBL" id="JADKCH010000010">
    <property type="protein sequence ID" value="MBK8572984.1"/>
    <property type="molecule type" value="Genomic_DNA"/>
</dbReference>
<dbReference type="Pfam" id="PF19413">
    <property type="entry name" value="YaiO"/>
    <property type="match status" value="1"/>
</dbReference>
<reference evidence="2 3" key="1">
    <citation type="submission" date="2020-10" db="EMBL/GenBank/DDBJ databases">
        <title>Connecting structure to function with the recovery of over 1000 high-quality activated sludge metagenome-assembled genomes encoding full-length rRNA genes using long-read sequencing.</title>
        <authorList>
            <person name="Singleton C.M."/>
            <person name="Petriglieri F."/>
            <person name="Kristensen J.M."/>
            <person name="Kirkegaard R.H."/>
            <person name="Michaelsen T.Y."/>
            <person name="Andersen M.H."/>
            <person name="Karst S.M."/>
            <person name="Dueholm M.S."/>
            <person name="Nielsen P.H."/>
            <person name="Albertsen M."/>
        </authorList>
    </citation>
    <scope>NUCLEOTIDE SEQUENCE [LARGE SCALE GENOMIC DNA]</scope>
    <source>
        <strain evidence="2">OdNE_18-Q3-R46-58_MAXAC.008</strain>
    </source>
</reference>